<evidence type="ECO:0000313" key="3">
    <source>
        <dbReference type="Proteomes" id="UP001157353"/>
    </source>
</evidence>
<name>A0ABQ6E504_9GAMM</name>
<dbReference type="EMBL" id="BSPQ01000021">
    <property type="protein sequence ID" value="GLS92421.1"/>
    <property type="molecule type" value="Genomic_DNA"/>
</dbReference>
<evidence type="ECO:0000259" key="1">
    <source>
        <dbReference type="PROSITE" id="PS51186"/>
    </source>
</evidence>
<proteinExistence type="predicted"/>
<evidence type="ECO:0000313" key="2">
    <source>
        <dbReference type="EMBL" id="GLS92421.1"/>
    </source>
</evidence>
<gene>
    <name evidence="2" type="primary">yhbS</name>
    <name evidence="2" type="ORF">GCM10007916_34920</name>
</gene>
<comment type="caution">
    <text evidence="2">The sequence shown here is derived from an EMBL/GenBank/DDBJ whole genome shotgun (WGS) entry which is preliminary data.</text>
</comment>
<dbReference type="Pfam" id="PF13527">
    <property type="entry name" value="Acetyltransf_9"/>
    <property type="match status" value="1"/>
</dbReference>
<accession>A0ABQ6E504</accession>
<dbReference type="CDD" id="cd04301">
    <property type="entry name" value="NAT_SF"/>
    <property type="match status" value="1"/>
</dbReference>
<reference evidence="3" key="1">
    <citation type="journal article" date="2019" name="Int. J. Syst. Evol. Microbiol.">
        <title>The Global Catalogue of Microorganisms (GCM) 10K type strain sequencing project: providing services to taxonomists for standard genome sequencing and annotation.</title>
        <authorList>
            <consortium name="The Broad Institute Genomics Platform"/>
            <consortium name="The Broad Institute Genome Sequencing Center for Infectious Disease"/>
            <person name="Wu L."/>
            <person name="Ma J."/>
        </authorList>
    </citation>
    <scope>NUCLEOTIDE SEQUENCE [LARGE SCALE GENOMIC DNA]</scope>
    <source>
        <strain evidence="3">NBRC 103166</strain>
    </source>
</reference>
<dbReference type="RefSeq" id="WP_284205522.1">
    <property type="nucleotide sequence ID" value="NZ_BSPQ01000021.1"/>
</dbReference>
<keyword evidence="3" id="KW-1185">Reference proteome</keyword>
<dbReference type="Proteomes" id="UP001157353">
    <property type="component" value="Unassembled WGS sequence"/>
</dbReference>
<dbReference type="Gene3D" id="3.40.630.30">
    <property type="match status" value="1"/>
</dbReference>
<feature type="domain" description="N-acetyltransferase" evidence="1">
    <location>
        <begin position="3"/>
        <end position="155"/>
    </location>
</feature>
<organism evidence="2 3">
    <name type="scientific">Psychromonas marina</name>
    <dbReference type="NCBI Taxonomy" id="88364"/>
    <lineage>
        <taxon>Bacteria</taxon>
        <taxon>Pseudomonadati</taxon>
        <taxon>Pseudomonadota</taxon>
        <taxon>Gammaproteobacteria</taxon>
        <taxon>Alteromonadales</taxon>
        <taxon>Psychromonadaceae</taxon>
        <taxon>Psychromonas</taxon>
    </lineage>
</organism>
<protein>
    <submittedName>
        <fullName evidence="2">GCN5 family N-acetyltransferase</fullName>
    </submittedName>
</protein>
<dbReference type="InterPro" id="IPR016181">
    <property type="entry name" value="Acyl_CoA_acyltransferase"/>
</dbReference>
<sequence length="168" mass="18273">MSIIIRLEKTSDIQEIHKTTISAFLDAPHTDHTEQFIVDALRDSGMLSVSIVAEDSSKIVGHVALSPVTISNGSTDWYGLGPISVVPTEQNKGIGSKLMHAALIELKNLNANGCVILGDPNYYRRFGFASIDGLVLPDVPPEYFQVALLKGSYPKGTVVYHESFLSQD</sequence>
<dbReference type="PROSITE" id="PS51186">
    <property type="entry name" value="GNAT"/>
    <property type="match status" value="1"/>
</dbReference>
<dbReference type="SUPFAM" id="SSF55729">
    <property type="entry name" value="Acyl-CoA N-acyltransferases (Nat)"/>
    <property type="match status" value="1"/>
</dbReference>
<dbReference type="InterPro" id="IPR000182">
    <property type="entry name" value="GNAT_dom"/>
</dbReference>